<organism evidence="6 7">
    <name type="scientific">Thioalkalicoccus limnaeus</name>
    <dbReference type="NCBI Taxonomy" id="120681"/>
    <lineage>
        <taxon>Bacteria</taxon>
        <taxon>Pseudomonadati</taxon>
        <taxon>Pseudomonadota</taxon>
        <taxon>Gammaproteobacteria</taxon>
        <taxon>Chromatiales</taxon>
        <taxon>Chromatiaceae</taxon>
        <taxon>Thioalkalicoccus</taxon>
    </lineage>
</organism>
<evidence type="ECO:0000313" key="7">
    <source>
        <dbReference type="Proteomes" id="UP001564408"/>
    </source>
</evidence>
<dbReference type="RefSeq" id="WP_369667231.1">
    <property type="nucleotide sequence ID" value="NZ_JBDKXB010000012.1"/>
</dbReference>
<comment type="caution">
    <text evidence="6">The sequence shown here is derived from an EMBL/GenBank/DDBJ whole genome shotgun (WGS) entry which is preliminary data.</text>
</comment>
<reference evidence="6 7" key="1">
    <citation type="submission" date="2024-05" db="EMBL/GenBank/DDBJ databases">
        <title>Genome Sequence and Characterization of the New Strain Purple Sulfur Bacterium of Genus Thioalkalicoccus.</title>
        <authorList>
            <person name="Bryantseva I.A."/>
            <person name="Kyndt J.A."/>
            <person name="Imhoff J.F."/>
        </authorList>
    </citation>
    <scope>NUCLEOTIDE SEQUENCE [LARGE SCALE GENOMIC DNA]</scope>
    <source>
        <strain evidence="6 7">Um2</strain>
    </source>
</reference>
<name>A0ABV4BE98_9GAMM</name>
<dbReference type="Proteomes" id="UP001564408">
    <property type="component" value="Unassembled WGS sequence"/>
</dbReference>
<protein>
    <recommendedName>
        <fullName evidence="3">FAD assembly factor SdhE</fullName>
    </recommendedName>
</protein>
<evidence type="ECO:0000256" key="1">
    <source>
        <dbReference type="ARBA" id="ARBA00004496"/>
    </source>
</evidence>
<evidence type="ECO:0000256" key="2">
    <source>
        <dbReference type="ARBA" id="ARBA00008571"/>
    </source>
</evidence>
<evidence type="ECO:0000256" key="4">
    <source>
        <dbReference type="ARBA" id="ARBA00022490"/>
    </source>
</evidence>
<dbReference type="Pfam" id="PF03937">
    <property type="entry name" value="Sdh5"/>
    <property type="match status" value="1"/>
</dbReference>
<dbReference type="SUPFAM" id="SSF109910">
    <property type="entry name" value="YgfY-like"/>
    <property type="match status" value="1"/>
</dbReference>
<evidence type="ECO:0000313" key="6">
    <source>
        <dbReference type="EMBL" id="MEY6432845.1"/>
    </source>
</evidence>
<keyword evidence="5" id="KW-0143">Chaperone</keyword>
<dbReference type="InterPro" id="IPR050531">
    <property type="entry name" value="SdhE_FAD_assembly_factor"/>
</dbReference>
<evidence type="ECO:0000256" key="5">
    <source>
        <dbReference type="ARBA" id="ARBA00023186"/>
    </source>
</evidence>
<dbReference type="Gene3D" id="1.10.150.250">
    <property type="entry name" value="Flavinator of succinate dehydrogenase"/>
    <property type="match status" value="1"/>
</dbReference>
<dbReference type="EMBL" id="JBDKXB010000012">
    <property type="protein sequence ID" value="MEY6432845.1"/>
    <property type="molecule type" value="Genomic_DNA"/>
</dbReference>
<dbReference type="PANTHER" id="PTHR39585">
    <property type="entry name" value="FAD ASSEMBLY FACTOR SDHE"/>
    <property type="match status" value="1"/>
</dbReference>
<dbReference type="InterPro" id="IPR005631">
    <property type="entry name" value="SDH"/>
</dbReference>
<dbReference type="PANTHER" id="PTHR39585:SF1">
    <property type="entry name" value="FAD ASSEMBLY FACTOR SDHE"/>
    <property type="match status" value="1"/>
</dbReference>
<keyword evidence="4" id="KW-0963">Cytoplasm</keyword>
<accession>A0ABV4BE98</accession>
<comment type="similarity">
    <text evidence="2">Belongs to the SdhE FAD assembly factor family.</text>
</comment>
<sequence length="92" mass="10684">MTDTTRAVDRDLQRLRWQCRRGMLELDLLFERFLDLGYAGLDAAARADFERLLREPDQMLHDWLMQKSAPDDEALRAMVARILATVVPIRPG</sequence>
<proteinExistence type="inferred from homology"/>
<gene>
    <name evidence="6" type="ORF">ABC977_10540</name>
</gene>
<evidence type="ECO:0000256" key="3">
    <source>
        <dbReference type="ARBA" id="ARBA00019418"/>
    </source>
</evidence>
<comment type="subcellular location">
    <subcellularLocation>
        <location evidence="1">Cytoplasm</location>
    </subcellularLocation>
</comment>
<dbReference type="InterPro" id="IPR036714">
    <property type="entry name" value="SDH_sf"/>
</dbReference>
<keyword evidence="7" id="KW-1185">Reference proteome</keyword>